<dbReference type="Pfam" id="PF01323">
    <property type="entry name" value="DSBA"/>
    <property type="match status" value="1"/>
</dbReference>
<gene>
    <name evidence="3" type="primary">LOC102808613</name>
</gene>
<evidence type="ECO:0000313" key="2">
    <source>
        <dbReference type="Proteomes" id="UP000694865"/>
    </source>
</evidence>
<dbReference type="PANTHER" id="PTHR42943:SF2">
    <property type="entry name" value="GLUTATHIONE S-TRANSFERASE KAPPA 1"/>
    <property type="match status" value="1"/>
</dbReference>
<organism evidence="2 3">
    <name type="scientific">Saccoglossus kowalevskii</name>
    <name type="common">Acorn worm</name>
    <dbReference type="NCBI Taxonomy" id="10224"/>
    <lineage>
        <taxon>Eukaryota</taxon>
        <taxon>Metazoa</taxon>
        <taxon>Hemichordata</taxon>
        <taxon>Enteropneusta</taxon>
        <taxon>Harrimaniidae</taxon>
        <taxon>Saccoglossus</taxon>
    </lineage>
</organism>
<reference evidence="3" key="1">
    <citation type="submission" date="2025-08" db="UniProtKB">
        <authorList>
            <consortium name="RefSeq"/>
        </authorList>
    </citation>
    <scope>IDENTIFICATION</scope>
    <source>
        <tissue evidence="3">Testes</tissue>
    </source>
</reference>
<dbReference type="GeneID" id="102808613"/>
<proteinExistence type="predicted"/>
<dbReference type="PANTHER" id="PTHR42943">
    <property type="entry name" value="GLUTATHIONE S-TRANSFERASE KAPPA"/>
    <property type="match status" value="1"/>
</dbReference>
<dbReference type="SUPFAM" id="SSF52833">
    <property type="entry name" value="Thioredoxin-like"/>
    <property type="match status" value="1"/>
</dbReference>
<name>A0ABM0MH43_SACKO</name>
<dbReference type="InterPro" id="IPR036249">
    <property type="entry name" value="Thioredoxin-like_sf"/>
</dbReference>
<dbReference type="Gene3D" id="3.40.30.10">
    <property type="entry name" value="Glutaredoxin"/>
    <property type="match status" value="1"/>
</dbReference>
<sequence>MAAPMRKSVEFFFDVLSPYSWIGFEQICRYKNKWNMDLKFKPFFLGGIMHHSENTPPAMNPHKARYGVKDLHRLRNYYKIPMNEPADFVDVMFVKGSLSAQRLLTAISMDLNNEAVEDVSRQLWLRVWSKVK</sequence>
<dbReference type="InterPro" id="IPR051924">
    <property type="entry name" value="GST_Kappa/NadH"/>
</dbReference>
<protein>
    <submittedName>
        <fullName evidence="3">Glutathione S-transferase kappa 1-like</fullName>
    </submittedName>
</protein>
<keyword evidence="2" id="KW-1185">Reference proteome</keyword>
<accession>A0ABM0MH43</accession>
<dbReference type="RefSeq" id="XP_006819334.1">
    <property type="nucleotide sequence ID" value="XM_006819271.1"/>
</dbReference>
<evidence type="ECO:0000259" key="1">
    <source>
        <dbReference type="Pfam" id="PF01323"/>
    </source>
</evidence>
<dbReference type="Proteomes" id="UP000694865">
    <property type="component" value="Unplaced"/>
</dbReference>
<feature type="domain" description="DSBA-like thioredoxin" evidence="1">
    <location>
        <begin position="9"/>
        <end position="130"/>
    </location>
</feature>
<evidence type="ECO:0000313" key="3">
    <source>
        <dbReference type="RefSeq" id="XP_006819334.1"/>
    </source>
</evidence>
<dbReference type="InterPro" id="IPR001853">
    <property type="entry name" value="DSBA-like_thioredoxin_dom"/>
</dbReference>